<keyword evidence="1" id="KW-0999">Mitochondrion inner membrane</keyword>
<comment type="similarity">
    <text evidence="1">Belongs to the small Tim family.</text>
</comment>
<dbReference type="Gene3D" id="1.10.287.810">
    <property type="entry name" value="Mitochondrial import inner membrane translocase subunit tim13 like domains"/>
    <property type="match status" value="1"/>
</dbReference>
<keyword evidence="5" id="KW-1185">Reference proteome</keyword>
<dbReference type="GO" id="GO:0005743">
    <property type="term" value="C:mitochondrial inner membrane"/>
    <property type="evidence" value="ECO:0007669"/>
    <property type="project" value="UniProtKB-SubCell"/>
</dbReference>
<dbReference type="eggNOG" id="KOG3489">
    <property type="taxonomic scope" value="Eukaryota"/>
</dbReference>
<keyword evidence="1" id="KW-1015">Disulfide bond</keyword>
<keyword evidence="1" id="KW-0496">Mitochondrion</keyword>
<feature type="domain" description="Tim10-like" evidence="3">
    <location>
        <begin position="57"/>
        <end position="116"/>
    </location>
</feature>
<keyword evidence="1" id="KW-0813">Transport</keyword>
<dbReference type="SUPFAM" id="SSF144122">
    <property type="entry name" value="Tim10-like"/>
    <property type="match status" value="1"/>
</dbReference>
<dbReference type="Pfam" id="PF02953">
    <property type="entry name" value="zf-Tim10_DDP"/>
    <property type="match status" value="1"/>
</dbReference>
<feature type="compositionally biased region" description="Basic and acidic residues" evidence="2">
    <location>
        <begin position="1"/>
        <end position="11"/>
    </location>
</feature>
<feature type="compositionally biased region" description="Low complexity" evidence="2">
    <location>
        <begin position="16"/>
        <end position="25"/>
    </location>
</feature>
<comment type="subunit">
    <text evidence="1">Heterohexamer.</text>
</comment>
<evidence type="ECO:0000256" key="2">
    <source>
        <dbReference type="SAM" id="MobiDB-lite"/>
    </source>
</evidence>
<evidence type="ECO:0000259" key="3">
    <source>
        <dbReference type="Pfam" id="PF02953"/>
    </source>
</evidence>
<keyword evidence="1" id="KW-0653">Protein transport</keyword>
<dbReference type="InterPro" id="IPR035427">
    <property type="entry name" value="Tim10-like_dom_sf"/>
</dbReference>
<dbReference type="Proteomes" id="UP000002630">
    <property type="component" value="Linkage Group LG25"/>
</dbReference>
<organism evidence="4 5">
    <name type="scientific">Ectocarpus siliculosus</name>
    <name type="common">Brown alga</name>
    <name type="synonym">Conferva siliculosa</name>
    <dbReference type="NCBI Taxonomy" id="2880"/>
    <lineage>
        <taxon>Eukaryota</taxon>
        <taxon>Sar</taxon>
        <taxon>Stramenopiles</taxon>
        <taxon>Ochrophyta</taxon>
        <taxon>PX clade</taxon>
        <taxon>Phaeophyceae</taxon>
        <taxon>Ectocarpales</taxon>
        <taxon>Ectocarpaceae</taxon>
        <taxon>Ectocarpus</taxon>
    </lineage>
</organism>
<dbReference type="EMBL" id="FN649750">
    <property type="protein sequence ID" value="CBJ28576.1"/>
    <property type="molecule type" value="Genomic_DNA"/>
</dbReference>
<reference evidence="4 5" key="1">
    <citation type="journal article" date="2010" name="Nature">
        <title>The Ectocarpus genome and the independent evolution of multicellularity in brown algae.</title>
        <authorList>
            <person name="Cock J.M."/>
            <person name="Sterck L."/>
            <person name="Rouze P."/>
            <person name="Scornet D."/>
            <person name="Allen A.E."/>
            <person name="Amoutzias G."/>
            <person name="Anthouard V."/>
            <person name="Artiguenave F."/>
            <person name="Aury J.M."/>
            <person name="Badger J.H."/>
            <person name="Beszteri B."/>
            <person name="Billiau K."/>
            <person name="Bonnet E."/>
            <person name="Bothwell J.H."/>
            <person name="Bowler C."/>
            <person name="Boyen C."/>
            <person name="Brownlee C."/>
            <person name="Carrano C.J."/>
            <person name="Charrier B."/>
            <person name="Cho G.Y."/>
            <person name="Coelho S.M."/>
            <person name="Collen J."/>
            <person name="Corre E."/>
            <person name="Da Silva C."/>
            <person name="Delage L."/>
            <person name="Delaroque N."/>
            <person name="Dittami S.M."/>
            <person name="Doulbeau S."/>
            <person name="Elias M."/>
            <person name="Farnham G."/>
            <person name="Gachon C.M."/>
            <person name="Gschloessl B."/>
            <person name="Heesch S."/>
            <person name="Jabbari K."/>
            <person name="Jubin C."/>
            <person name="Kawai H."/>
            <person name="Kimura K."/>
            <person name="Kloareg B."/>
            <person name="Kupper F.C."/>
            <person name="Lang D."/>
            <person name="Le Bail A."/>
            <person name="Leblanc C."/>
            <person name="Lerouge P."/>
            <person name="Lohr M."/>
            <person name="Lopez P.J."/>
            <person name="Martens C."/>
            <person name="Maumus F."/>
            <person name="Michel G."/>
            <person name="Miranda-Saavedra D."/>
            <person name="Morales J."/>
            <person name="Moreau H."/>
            <person name="Motomura T."/>
            <person name="Nagasato C."/>
            <person name="Napoli C.A."/>
            <person name="Nelson D.R."/>
            <person name="Nyvall-Collen P."/>
            <person name="Peters A.F."/>
            <person name="Pommier C."/>
            <person name="Potin P."/>
            <person name="Poulain J."/>
            <person name="Quesneville H."/>
            <person name="Read B."/>
            <person name="Rensing S.A."/>
            <person name="Ritter A."/>
            <person name="Rousvoal S."/>
            <person name="Samanta M."/>
            <person name="Samson G."/>
            <person name="Schroeder D.C."/>
            <person name="Segurens B."/>
            <person name="Strittmatter M."/>
            <person name="Tonon T."/>
            <person name="Tregear J.W."/>
            <person name="Valentin K."/>
            <person name="von Dassow P."/>
            <person name="Yamagishi T."/>
            <person name="Van de Peer Y."/>
            <person name="Wincker P."/>
        </authorList>
    </citation>
    <scope>NUCLEOTIDE SEQUENCE [LARGE SCALE GENOMIC DNA]</scope>
    <source>
        <strain evidence="5">Ec32 / CCAP1310/4</strain>
    </source>
</reference>
<gene>
    <name evidence="4" type="primary">Tim13</name>
    <name evidence="4" type="ORF">Esi_0109_0044</name>
</gene>
<keyword evidence="1" id="KW-0811">Translocation</keyword>
<evidence type="ECO:0000313" key="4">
    <source>
        <dbReference type="EMBL" id="CBJ28576.1"/>
    </source>
</evidence>
<dbReference type="InterPro" id="IPR004217">
    <property type="entry name" value="Tim10-like"/>
</dbReference>
<sequence>MSWFRGKKEPEPESTPEPTFSSDTSAFEGSTNFASGPPSRGGGGATSAGMGDLQAAMQIEQQKAQMQAIVSRLTDLAFTKCIQKPSSSLSSSEQSCINATVLKYFDTSEFVLGRLMKSQQGGGDI</sequence>
<protein>
    <recommendedName>
        <fullName evidence="1">Mitochondrial import inner membrane translocase subunit</fullName>
    </recommendedName>
</protein>
<keyword evidence="1" id="KW-0472">Membrane</keyword>
<accession>D7FHL9</accession>
<dbReference type="AlphaFoldDB" id="D7FHL9"/>
<dbReference type="STRING" id="2880.D7FHL9"/>
<dbReference type="OMA" id="AIAWDKC"/>
<name>D7FHL9_ECTSI</name>
<comment type="function">
    <text evidence="1">Mitochondrial intermembrane chaperone that participates in the import and insertion of some multi-pass transmembrane proteins into the mitochondrial inner membrane. Also required for the transfer of beta-barrel precursors from the TOM complex to the sorting and assembly machinery (SAM complex) of the outer membrane. Acts as a chaperone-like protein that protects the hydrophobic precursors from aggregation and guide them through the mitochondrial intermembrane space.</text>
</comment>
<proteinExistence type="inferred from homology"/>
<dbReference type="EMBL" id="FN647779">
    <property type="protein sequence ID" value="CBJ28576.1"/>
    <property type="molecule type" value="Genomic_DNA"/>
</dbReference>
<dbReference type="GO" id="GO:0015031">
    <property type="term" value="P:protein transport"/>
    <property type="evidence" value="ECO:0007669"/>
    <property type="project" value="UniProtKB-KW"/>
</dbReference>
<comment type="subcellular location">
    <subcellularLocation>
        <location evidence="1">Mitochondrion inner membrane</location>
        <topology evidence="1">Peripheral membrane protein</topology>
        <orientation evidence="1">Intermembrane side</orientation>
    </subcellularLocation>
</comment>
<dbReference type="InParanoid" id="D7FHL9"/>
<evidence type="ECO:0000313" key="5">
    <source>
        <dbReference type="Proteomes" id="UP000002630"/>
    </source>
</evidence>
<evidence type="ECO:0000256" key="1">
    <source>
        <dbReference type="RuleBase" id="RU367043"/>
    </source>
</evidence>
<comment type="domain">
    <text evidence="1">The twin CX3C motif contains 4 conserved Cys residues that form 2 disulfide bonds in the mitochondrial intermembrane space.</text>
</comment>
<feature type="region of interest" description="Disordered" evidence="2">
    <location>
        <begin position="1"/>
        <end position="49"/>
    </location>
</feature>
<dbReference type="OrthoDB" id="344165at2759"/>
<keyword evidence="1" id="KW-0143">Chaperone</keyword>